<protein>
    <submittedName>
        <fullName evidence="14">(spotted green pufferfish) hypothetical protein</fullName>
    </submittedName>
</protein>
<feature type="transmembrane region" description="Helical" evidence="13">
    <location>
        <begin position="41"/>
        <end position="63"/>
    </location>
</feature>
<keyword evidence="10" id="KW-1015">Disulfide bond</keyword>
<evidence type="ECO:0000256" key="5">
    <source>
        <dbReference type="ARBA" id="ARBA00022490"/>
    </source>
</evidence>
<dbReference type="PANTHER" id="PTHR12939">
    <property type="entry name" value="SARCOGLYCAN"/>
    <property type="match status" value="1"/>
</dbReference>
<organism evidence="14">
    <name type="scientific">Tetraodon nigroviridis</name>
    <name type="common">Spotted green pufferfish</name>
    <name type="synonym">Chelonodon nigroviridis</name>
    <dbReference type="NCBI Taxonomy" id="99883"/>
    <lineage>
        <taxon>Eukaryota</taxon>
        <taxon>Metazoa</taxon>
        <taxon>Chordata</taxon>
        <taxon>Craniata</taxon>
        <taxon>Vertebrata</taxon>
        <taxon>Euteleostomi</taxon>
        <taxon>Actinopterygii</taxon>
        <taxon>Neopterygii</taxon>
        <taxon>Teleostei</taxon>
        <taxon>Neoteleostei</taxon>
        <taxon>Acanthomorphata</taxon>
        <taxon>Eupercaria</taxon>
        <taxon>Tetraodontiformes</taxon>
        <taxon>Tetradontoidea</taxon>
        <taxon>Tetraodontidae</taxon>
        <taxon>Tetraodon</taxon>
    </lineage>
</organism>
<dbReference type="InterPro" id="IPR006875">
    <property type="entry name" value="Sarcoglycan"/>
</dbReference>
<evidence type="ECO:0000256" key="10">
    <source>
        <dbReference type="ARBA" id="ARBA00023157"/>
    </source>
</evidence>
<evidence type="ECO:0000256" key="1">
    <source>
        <dbReference type="ARBA" id="ARBA00004245"/>
    </source>
</evidence>
<dbReference type="GO" id="GO:0048738">
    <property type="term" value="P:cardiac muscle tissue development"/>
    <property type="evidence" value="ECO:0007669"/>
    <property type="project" value="TreeGrafter"/>
</dbReference>
<evidence type="ECO:0000256" key="9">
    <source>
        <dbReference type="ARBA" id="ARBA00023136"/>
    </source>
</evidence>
<keyword evidence="12" id="KW-0206">Cytoskeleton</keyword>
<evidence type="ECO:0000256" key="6">
    <source>
        <dbReference type="ARBA" id="ARBA00022692"/>
    </source>
</evidence>
<name>Q4RJA1_TETNG</name>
<dbReference type="EMBL" id="CAAE01015038">
    <property type="protein sequence ID" value="CAG11531.1"/>
    <property type="molecule type" value="Genomic_DNA"/>
</dbReference>
<gene>
    <name evidence="14" type="ORF">GSTENG00033520001</name>
</gene>
<comment type="caution">
    <text evidence="14">The sequence shown here is derived from an EMBL/GenBank/DDBJ whole genome shotgun (WGS) entry which is preliminary data.</text>
</comment>
<evidence type="ECO:0000256" key="11">
    <source>
        <dbReference type="ARBA" id="ARBA00023180"/>
    </source>
</evidence>
<keyword evidence="11" id="KW-0325">Glycoprotein</keyword>
<dbReference type="OrthoDB" id="5973998at2759"/>
<evidence type="ECO:0000256" key="13">
    <source>
        <dbReference type="SAM" id="Phobius"/>
    </source>
</evidence>
<keyword evidence="7" id="KW-0735">Signal-anchor</keyword>
<dbReference type="GO" id="GO:0016012">
    <property type="term" value="C:sarcoglycan complex"/>
    <property type="evidence" value="ECO:0007669"/>
    <property type="project" value="InterPro"/>
</dbReference>
<comment type="subcellular location">
    <subcellularLocation>
        <location evidence="2">Cell membrane</location>
        <location evidence="2">Sarcolemma</location>
        <topology evidence="2">Single-pass type II membrane protein</topology>
    </subcellularLocation>
    <subcellularLocation>
        <location evidence="1">Cytoplasm</location>
        <location evidence="1">Cytoskeleton</location>
    </subcellularLocation>
</comment>
<dbReference type="GO" id="GO:0005856">
    <property type="term" value="C:cytoskeleton"/>
    <property type="evidence" value="ECO:0007669"/>
    <property type="project" value="UniProtKB-SubCell"/>
</dbReference>
<evidence type="ECO:0000313" key="14">
    <source>
        <dbReference type="EMBL" id="CAG11531.1"/>
    </source>
</evidence>
<keyword evidence="9 13" id="KW-0472">Membrane</keyword>
<evidence type="ECO:0000256" key="7">
    <source>
        <dbReference type="ARBA" id="ARBA00022968"/>
    </source>
</evidence>
<evidence type="ECO:0000256" key="8">
    <source>
        <dbReference type="ARBA" id="ARBA00022989"/>
    </source>
</evidence>
<proteinExistence type="inferred from homology"/>
<dbReference type="GO" id="GO:0042383">
    <property type="term" value="C:sarcolemma"/>
    <property type="evidence" value="ECO:0007669"/>
    <property type="project" value="UniProtKB-SubCell"/>
</dbReference>
<evidence type="ECO:0000256" key="2">
    <source>
        <dbReference type="ARBA" id="ARBA00004274"/>
    </source>
</evidence>
<evidence type="ECO:0000256" key="12">
    <source>
        <dbReference type="ARBA" id="ARBA00023212"/>
    </source>
</evidence>
<dbReference type="Pfam" id="PF04790">
    <property type="entry name" value="Sarcoglycan_1"/>
    <property type="match status" value="2"/>
</dbReference>
<dbReference type="PANTHER" id="PTHR12939:SF5">
    <property type="entry name" value="ZETA-SARCOGLYCAN"/>
    <property type="match status" value="1"/>
</dbReference>
<evidence type="ECO:0000256" key="3">
    <source>
        <dbReference type="ARBA" id="ARBA00007574"/>
    </source>
</evidence>
<sequence>MTQEQYILAAQPNTLHQRGASVCGAQVYPAVGIYGWRKRCLYFFILLLLVTMIVNLALTIWILKVMNFTPNCTQTQHKAQWPVAESDNAHLPPPMRHADLKKKGEYGRRRGTAIVVDGAEVLSAGHLSGEDGMGNLRVTKDGVRLEGVSEFLSPLYVKEIQSRWDSPLILQSDRNVTVNARNAQGQLTSQLTVGKTDTRYTFMIVQCYPGCKHYPSKAN</sequence>
<evidence type="ECO:0000256" key="4">
    <source>
        <dbReference type="ARBA" id="ARBA00022475"/>
    </source>
</evidence>
<reference evidence="14" key="1">
    <citation type="journal article" date="2004" name="Nature">
        <title>Genome duplication in the teleost fish Tetraodon nigroviridis reveals the early vertebrate proto-karyotype.</title>
        <authorList>
            <person name="Jaillon O."/>
            <person name="Aury J.-M."/>
            <person name="Brunet F."/>
            <person name="Petit J.-L."/>
            <person name="Stange-Thomann N."/>
            <person name="Mauceli E."/>
            <person name="Bouneau L."/>
            <person name="Fischer C."/>
            <person name="Ozouf-Costaz C."/>
            <person name="Bernot A."/>
            <person name="Nicaud S."/>
            <person name="Jaffe D."/>
            <person name="Fisher S."/>
            <person name="Lutfalla G."/>
            <person name="Dossat C."/>
            <person name="Segurens B."/>
            <person name="Dasilva C."/>
            <person name="Salanoubat M."/>
            <person name="Levy M."/>
            <person name="Boudet N."/>
            <person name="Castellano S."/>
            <person name="Anthouard V."/>
            <person name="Jubin C."/>
            <person name="Castelli V."/>
            <person name="Katinka M."/>
            <person name="Vacherie B."/>
            <person name="Biemont C."/>
            <person name="Skalli Z."/>
            <person name="Cattolico L."/>
            <person name="Poulain J."/>
            <person name="De Berardinis V."/>
            <person name="Cruaud C."/>
            <person name="Duprat S."/>
            <person name="Brottier P."/>
            <person name="Coutanceau J.-P."/>
            <person name="Gouzy J."/>
            <person name="Parra G."/>
            <person name="Lardier G."/>
            <person name="Chapple C."/>
            <person name="McKernan K.J."/>
            <person name="McEwan P."/>
            <person name="Bosak S."/>
            <person name="Kellis M."/>
            <person name="Volff J.-N."/>
            <person name="Guigo R."/>
            <person name="Zody M.C."/>
            <person name="Mesirov J."/>
            <person name="Lindblad-Toh K."/>
            <person name="Birren B."/>
            <person name="Nusbaum C."/>
            <person name="Kahn D."/>
            <person name="Robinson-Rechavi M."/>
            <person name="Laudet V."/>
            <person name="Schachter V."/>
            <person name="Quetier F."/>
            <person name="Saurin W."/>
            <person name="Scarpelli C."/>
            <person name="Wincker P."/>
            <person name="Lander E.S."/>
            <person name="Weissenbach J."/>
            <person name="Roest Crollius H."/>
        </authorList>
    </citation>
    <scope>NUCLEOTIDE SEQUENCE [LARGE SCALE GENOMIC DNA]</scope>
</reference>
<keyword evidence="4" id="KW-1003">Cell membrane</keyword>
<dbReference type="KEGG" id="tng:GSTEN00033520G001"/>
<keyword evidence="5" id="KW-0963">Cytoplasm</keyword>
<keyword evidence="6 13" id="KW-0812">Transmembrane</keyword>
<reference evidence="14" key="2">
    <citation type="submission" date="2004-02" db="EMBL/GenBank/DDBJ databases">
        <authorList>
            <consortium name="Genoscope"/>
            <consortium name="Whitehead Institute Centre for Genome Research"/>
        </authorList>
    </citation>
    <scope>NUCLEOTIDE SEQUENCE</scope>
</reference>
<dbReference type="GO" id="GO:0060047">
    <property type="term" value="P:heart contraction"/>
    <property type="evidence" value="ECO:0007669"/>
    <property type="project" value="TreeGrafter"/>
</dbReference>
<dbReference type="InterPro" id="IPR039972">
    <property type="entry name" value="Sarcoglycan_gamma/delta/zeta"/>
</dbReference>
<dbReference type="AlphaFoldDB" id="Q4RJA1"/>
<keyword evidence="8 13" id="KW-1133">Transmembrane helix</keyword>
<comment type="similarity">
    <text evidence="3">Belongs to the sarcoglycan beta/delta/gamma/zeta family.</text>
</comment>
<accession>Q4RJA1</accession>